<dbReference type="InterPro" id="IPR050237">
    <property type="entry name" value="ATP-dep_AMP-bd_enzyme"/>
</dbReference>
<reference evidence="3 5" key="1">
    <citation type="submission" date="2020-06" db="EMBL/GenBank/DDBJ databases">
        <title>Anoxygenic phototrophic Chloroflexota member uses a Type I reaction center.</title>
        <authorList>
            <person name="Tsuji J.M."/>
            <person name="Shaw N.A."/>
            <person name="Nagashima S."/>
            <person name="Venkiteswaran J."/>
            <person name="Schiff S.L."/>
            <person name="Hanada S."/>
            <person name="Tank M."/>
            <person name="Neufeld J.D."/>
        </authorList>
    </citation>
    <scope>NUCLEOTIDE SEQUENCE [LARGE SCALE GENOMIC DNA]</scope>
    <source>
        <strain evidence="3">L227-S17</strain>
    </source>
</reference>
<evidence type="ECO:0000313" key="4">
    <source>
        <dbReference type="EMBL" id="WJW68954.1"/>
    </source>
</evidence>
<keyword evidence="3" id="KW-0436">Ligase</keyword>
<organism evidence="3 5">
    <name type="scientific">Candidatus Chlorohelix allophototropha</name>
    <dbReference type="NCBI Taxonomy" id="3003348"/>
    <lineage>
        <taxon>Bacteria</taxon>
        <taxon>Bacillati</taxon>
        <taxon>Chloroflexota</taxon>
        <taxon>Chloroflexia</taxon>
        <taxon>Candidatus Chloroheliales</taxon>
        <taxon>Candidatus Chloroheliaceae</taxon>
        <taxon>Candidatus Chlorohelix</taxon>
    </lineage>
</organism>
<feature type="domain" description="AMP-binding enzyme C-terminal" evidence="2">
    <location>
        <begin position="439"/>
        <end position="514"/>
    </location>
</feature>
<name>A0A8T7MAH7_9CHLR</name>
<dbReference type="GO" id="GO:0016878">
    <property type="term" value="F:acid-thiol ligase activity"/>
    <property type="evidence" value="ECO:0007669"/>
    <property type="project" value="UniProtKB-ARBA"/>
</dbReference>
<dbReference type="Pfam" id="PF00501">
    <property type="entry name" value="AMP-binding"/>
    <property type="match status" value="1"/>
</dbReference>
<dbReference type="Gene3D" id="3.30.300.30">
    <property type="match status" value="1"/>
</dbReference>
<dbReference type="RefSeq" id="WP_341470859.1">
    <property type="nucleotide sequence ID" value="NZ_CP128400.1"/>
</dbReference>
<protein>
    <submittedName>
        <fullName evidence="3">Acyl--CoA ligase</fullName>
    </submittedName>
</protein>
<dbReference type="InterPro" id="IPR020845">
    <property type="entry name" value="AMP-binding_CS"/>
</dbReference>
<dbReference type="InterPro" id="IPR025110">
    <property type="entry name" value="AMP-bd_C"/>
</dbReference>
<dbReference type="EMBL" id="CP128400">
    <property type="protein sequence ID" value="WJW68954.1"/>
    <property type="molecule type" value="Genomic_DNA"/>
</dbReference>
<evidence type="ECO:0000259" key="1">
    <source>
        <dbReference type="Pfam" id="PF00501"/>
    </source>
</evidence>
<reference evidence="4" key="2">
    <citation type="journal article" date="2024" name="Nature">
        <title>Anoxygenic phototroph of the Chloroflexota uses a type I reaction centre.</title>
        <authorList>
            <person name="Tsuji J.M."/>
            <person name="Shaw N.A."/>
            <person name="Nagashima S."/>
            <person name="Venkiteswaran J.J."/>
            <person name="Schiff S.L."/>
            <person name="Watanabe T."/>
            <person name="Fukui M."/>
            <person name="Hanada S."/>
            <person name="Tank M."/>
            <person name="Neufeld J.D."/>
        </authorList>
    </citation>
    <scope>NUCLEOTIDE SEQUENCE</scope>
    <source>
        <strain evidence="4">L227-S17</strain>
    </source>
</reference>
<feature type="domain" description="AMP-dependent synthetase/ligase" evidence="1">
    <location>
        <begin position="13"/>
        <end position="377"/>
    </location>
</feature>
<dbReference type="SUPFAM" id="SSF56801">
    <property type="entry name" value="Acetyl-CoA synthetase-like"/>
    <property type="match status" value="1"/>
</dbReference>
<keyword evidence="6" id="KW-1185">Reference proteome</keyword>
<dbReference type="AlphaFoldDB" id="A0A8T7MAH7"/>
<dbReference type="Proteomes" id="UP001431572">
    <property type="component" value="Chromosome 2"/>
</dbReference>
<evidence type="ECO:0000313" key="3">
    <source>
        <dbReference type="EMBL" id="NWJ49026.1"/>
    </source>
</evidence>
<dbReference type="PANTHER" id="PTHR43767">
    <property type="entry name" value="LONG-CHAIN-FATTY-ACID--COA LIGASE"/>
    <property type="match status" value="1"/>
</dbReference>
<accession>A0A8T7MAH7</accession>
<dbReference type="InterPro" id="IPR042099">
    <property type="entry name" value="ANL_N_sf"/>
</dbReference>
<evidence type="ECO:0000259" key="2">
    <source>
        <dbReference type="Pfam" id="PF13193"/>
    </source>
</evidence>
<evidence type="ECO:0000313" key="5">
    <source>
        <dbReference type="Proteomes" id="UP000521676"/>
    </source>
</evidence>
<dbReference type="Gene3D" id="3.40.50.12780">
    <property type="entry name" value="N-terminal domain of ligase-like"/>
    <property type="match status" value="1"/>
</dbReference>
<gene>
    <name evidence="3" type="ORF">HXX08_24460</name>
    <name evidence="4" type="ORF">OZ401_004577</name>
</gene>
<dbReference type="InterPro" id="IPR045851">
    <property type="entry name" value="AMP-bd_C_sf"/>
</dbReference>
<dbReference type="InterPro" id="IPR000873">
    <property type="entry name" value="AMP-dep_synth/lig_dom"/>
</dbReference>
<dbReference type="EMBL" id="JACATZ010000003">
    <property type="protein sequence ID" value="NWJ49026.1"/>
    <property type="molecule type" value="Genomic_DNA"/>
</dbReference>
<dbReference type="Proteomes" id="UP000521676">
    <property type="component" value="Unassembled WGS sequence"/>
</dbReference>
<proteinExistence type="predicted"/>
<sequence>MNNAIPLDDLVRRMADREASRTALVWRDQTTSYLTLDARIDRVAYGLLRMGVTAGSRVVLYMHNIPQFIESYMAITRIGALVVPINVLHEGRDLEYLLANCGAVGIITIAPYYPRIKEVRNTLVRLKWVVSIRGNAPQPPNTIAWEDLIGEALPGRLDSFAEPDDIALLAYTSGTSGPPKGVLHTHNSLLTNCRQFSTMQQVDFGNIGPDVVLLPIPLFNLYGLNIGLNHTLMMGGMLVLMERFDAIHALELIQTHACTVIHGTPSIFRDLVNSPDLSQVDLTSLRYAFCYGAALSDEVASAFLRRTRLQILECYGLTEASPVVACAATSNNFRPGSVGQPLPGVKVRMVDANDNDLRPGTIGEVVVSGANLMQDYFNLRKFEAAYNSASSEESPVSSDAPLWLHTGDMGWMDPDFNLYLIDRREDMMFIDGEMVFPREIEEALIQHPAVAEAAAIPVRLPGTEPHFQAVVVLDSYQQNVRENELIEYLRNSLPAKHMPQRIYLADYLPRLVNGRIMRRAIRLGS</sequence>
<evidence type="ECO:0000313" key="6">
    <source>
        <dbReference type="Proteomes" id="UP001431572"/>
    </source>
</evidence>
<dbReference type="PROSITE" id="PS00455">
    <property type="entry name" value="AMP_BINDING"/>
    <property type="match status" value="1"/>
</dbReference>
<dbReference type="PANTHER" id="PTHR43767:SF1">
    <property type="entry name" value="NONRIBOSOMAL PEPTIDE SYNTHASE PES1 (EUROFUNG)-RELATED"/>
    <property type="match status" value="1"/>
</dbReference>
<dbReference type="Pfam" id="PF13193">
    <property type="entry name" value="AMP-binding_C"/>
    <property type="match status" value="1"/>
</dbReference>